<dbReference type="SUPFAM" id="SSF50494">
    <property type="entry name" value="Trypsin-like serine proteases"/>
    <property type="match status" value="1"/>
</dbReference>
<dbReference type="Gene3D" id="2.40.10.10">
    <property type="entry name" value="Trypsin-like serine proteases"/>
    <property type="match status" value="1"/>
</dbReference>
<sequence length="330" mass="37344">MNEWKIIVQIGLYATVSFGREPFKPRDGSVPFLVYFPSRYRGLCVGTLLSRTVVITACVCIADPSVHEHDTRPINVVTGATYRHPRRGIRVQVTKIIIPKLSNSTGERAYTIQKSPAILILAKRVPDVLAEIPLRPIDIDYKGDEVLALHEECLMPGWHFFYKGDKIYPVHKFLLQRNIRVQYLIIVKKSLWCNTITMKFQKAMTNLGFVGYFDKASSICVKDPDREAQPCHGMYGAPLICRGKAVAMLLAPDAQWSNCTGGTNLVQLFSSSHIRNFMACVSGLFEPEFKLSWEIFKKSIENDLSGNGHFDYLPDVYDRMLDVMSSSEEV</sequence>
<dbReference type="GO" id="GO:0004252">
    <property type="term" value="F:serine-type endopeptidase activity"/>
    <property type="evidence" value="ECO:0007669"/>
    <property type="project" value="InterPro"/>
</dbReference>
<dbReference type="AlphaFoldDB" id="A0A8B8IUG4"/>
<dbReference type="RefSeq" id="XP_026499311.2">
    <property type="nucleotide sequence ID" value="XM_026643526.2"/>
</dbReference>
<keyword evidence="2" id="KW-1185">Reference proteome</keyword>
<dbReference type="InterPro" id="IPR043504">
    <property type="entry name" value="Peptidase_S1_PA_chymotrypsin"/>
</dbReference>
<gene>
    <name evidence="3" type="primary">LOC113403087</name>
</gene>
<dbReference type="OMA" id="DAQWSNC"/>
<dbReference type="OrthoDB" id="7258147at2759"/>
<organism evidence="2 3">
    <name type="scientific">Vanessa tameamea</name>
    <name type="common">Kamehameha butterfly</name>
    <dbReference type="NCBI Taxonomy" id="334116"/>
    <lineage>
        <taxon>Eukaryota</taxon>
        <taxon>Metazoa</taxon>
        <taxon>Ecdysozoa</taxon>
        <taxon>Arthropoda</taxon>
        <taxon>Hexapoda</taxon>
        <taxon>Insecta</taxon>
        <taxon>Pterygota</taxon>
        <taxon>Neoptera</taxon>
        <taxon>Endopterygota</taxon>
        <taxon>Lepidoptera</taxon>
        <taxon>Glossata</taxon>
        <taxon>Ditrysia</taxon>
        <taxon>Papilionoidea</taxon>
        <taxon>Nymphalidae</taxon>
        <taxon>Nymphalinae</taxon>
        <taxon>Vanessa</taxon>
    </lineage>
</organism>
<evidence type="ECO:0000313" key="3">
    <source>
        <dbReference type="RefSeq" id="XP_026499311.2"/>
    </source>
</evidence>
<feature type="domain" description="Peptidase S1" evidence="1">
    <location>
        <begin position="16"/>
        <end position="259"/>
    </location>
</feature>
<dbReference type="GO" id="GO:0006508">
    <property type="term" value="P:proteolysis"/>
    <property type="evidence" value="ECO:0007669"/>
    <property type="project" value="InterPro"/>
</dbReference>
<dbReference type="PROSITE" id="PS50240">
    <property type="entry name" value="TRYPSIN_DOM"/>
    <property type="match status" value="1"/>
</dbReference>
<dbReference type="Pfam" id="PF00089">
    <property type="entry name" value="Trypsin"/>
    <property type="match status" value="1"/>
</dbReference>
<name>A0A8B8IUG4_VANTA</name>
<protein>
    <submittedName>
        <fullName evidence="3">Uncharacterized protein LOC113403087</fullName>
    </submittedName>
</protein>
<dbReference type="InterPro" id="IPR009003">
    <property type="entry name" value="Peptidase_S1_PA"/>
</dbReference>
<evidence type="ECO:0000259" key="1">
    <source>
        <dbReference type="PROSITE" id="PS50240"/>
    </source>
</evidence>
<proteinExistence type="predicted"/>
<evidence type="ECO:0000313" key="2">
    <source>
        <dbReference type="Proteomes" id="UP001652626"/>
    </source>
</evidence>
<dbReference type="GeneID" id="113403087"/>
<dbReference type="InterPro" id="IPR001254">
    <property type="entry name" value="Trypsin_dom"/>
</dbReference>
<dbReference type="Proteomes" id="UP001652626">
    <property type="component" value="Chromosome Z"/>
</dbReference>
<reference evidence="3" key="1">
    <citation type="submission" date="2025-08" db="UniProtKB">
        <authorList>
            <consortium name="RefSeq"/>
        </authorList>
    </citation>
    <scope>IDENTIFICATION</scope>
    <source>
        <tissue evidence="3">Whole body</tissue>
    </source>
</reference>
<accession>A0A8B8IUG4</accession>